<feature type="zinc finger region" description="C4-type" evidence="7">
    <location>
        <begin position="54"/>
        <end position="69"/>
    </location>
</feature>
<dbReference type="InterPro" id="IPR034137">
    <property type="entry name" value="TOPRIM_RecR"/>
</dbReference>
<dbReference type="EMBL" id="JBHRYR010000003">
    <property type="protein sequence ID" value="MFC3852854.1"/>
    <property type="molecule type" value="Genomic_DNA"/>
</dbReference>
<comment type="function">
    <text evidence="7">May play a role in DNA repair. It seems to be involved in an RecBC-independent recombinational process of DNA repair. It may act with RecF and RecO.</text>
</comment>
<keyword evidence="6 7" id="KW-0234">DNA repair</keyword>
<keyword evidence="2 7" id="KW-0227">DNA damage</keyword>
<sequence length="201" mass="21976">MESLDALIASLRRLPTIGPKTARRLALHLLQRDRDGADALATALTHALVELTPCERCRQLAASPLCDICSDDTRQQDQVCVVETLDDLYLIEQTGAFHGRYFVLNGHLSPLDGIGPEELGIPLLIQQVSTPQDVPLSEVLLALNPQVEGEATAQYLVDQLKPFGIKITRLAQGIPLGQELTKLDPTTLAMAVRGRTEQHDD</sequence>
<dbReference type="PANTHER" id="PTHR30446">
    <property type="entry name" value="RECOMBINATION PROTEIN RECR"/>
    <property type="match status" value="1"/>
</dbReference>
<dbReference type="InterPro" id="IPR023627">
    <property type="entry name" value="Rcmb_RecR"/>
</dbReference>
<dbReference type="Pfam" id="PF21176">
    <property type="entry name" value="RecR_HhH"/>
    <property type="match status" value="1"/>
</dbReference>
<proteinExistence type="inferred from homology"/>
<dbReference type="PANTHER" id="PTHR30446:SF0">
    <property type="entry name" value="RECOMBINATION PROTEIN RECR"/>
    <property type="match status" value="1"/>
</dbReference>
<dbReference type="CDD" id="cd01025">
    <property type="entry name" value="TOPRIM_recR"/>
    <property type="match status" value="1"/>
</dbReference>
<keyword evidence="4 7" id="KW-0862">Zinc</keyword>
<dbReference type="SMART" id="SM00493">
    <property type="entry name" value="TOPRIM"/>
    <property type="match status" value="1"/>
</dbReference>
<accession>A0ABV7ZWD6</accession>
<dbReference type="Proteomes" id="UP001595617">
    <property type="component" value="Unassembled WGS sequence"/>
</dbReference>
<comment type="similarity">
    <text evidence="7">Belongs to the RecR family.</text>
</comment>
<dbReference type="PROSITE" id="PS01300">
    <property type="entry name" value="RECR"/>
    <property type="match status" value="1"/>
</dbReference>
<evidence type="ECO:0000256" key="7">
    <source>
        <dbReference type="HAMAP-Rule" id="MF_00017"/>
    </source>
</evidence>
<evidence type="ECO:0000256" key="2">
    <source>
        <dbReference type="ARBA" id="ARBA00022763"/>
    </source>
</evidence>
<protein>
    <recommendedName>
        <fullName evidence="7">Recombination protein RecR</fullName>
    </recommendedName>
</protein>
<keyword evidence="5 7" id="KW-0233">DNA recombination</keyword>
<evidence type="ECO:0000256" key="4">
    <source>
        <dbReference type="ARBA" id="ARBA00022833"/>
    </source>
</evidence>
<dbReference type="Pfam" id="PF13662">
    <property type="entry name" value="Toprim_4"/>
    <property type="match status" value="1"/>
</dbReference>
<comment type="caution">
    <text evidence="9">The sequence shown here is derived from an EMBL/GenBank/DDBJ whole genome shotgun (WGS) entry which is preliminary data.</text>
</comment>
<organism evidence="9 10">
    <name type="scientific">Saccharospirillum mangrovi</name>
    <dbReference type="NCBI Taxonomy" id="2161747"/>
    <lineage>
        <taxon>Bacteria</taxon>
        <taxon>Pseudomonadati</taxon>
        <taxon>Pseudomonadota</taxon>
        <taxon>Gammaproteobacteria</taxon>
        <taxon>Oceanospirillales</taxon>
        <taxon>Saccharospirillaceae</taxon>
        <taxon>Saccharospirillum</taxon>
    </lineage>
</organism>
<name>A0ABV7ZWD6_9GAMM</name>
<dbReference type="PROSITE" id="PS50880">
    <property type="entry name" value="TOPRIM"/>
    <property type="match status" value="1"/>
</dbReference>
<dbReference type="Gene3D" id="3.40.1360.10">
    <property type="match status" value="1"/>
</dbReference>
<dbReference type="RefSeq" id="WP_380695455.1">
    <property type="nucleotide sequence ID" value="NZ_JBHRYR010000003.1"/>
</dbReference>
<keyword evidence="3 7" id="KW-0863">Zinc-finger</keyword>
<evidence type="ECO:0000256" key="5">
    <source>
        <dbReference type="ARBA" id="ARBA00023172"/>
    </source>
</evidence>
<dbReference type="NCBIfam" id="TIGR00615">
    <property type="entry name" value="recR"/>
    <property type="match status" value="1"/>
</dbReference>
<evidence type="ECO:0000256" key="3">
    <source>
        <dbReference type="ARBA" id="ARBA00022771"/>
    </source>
</evidence>
<feature type="domain" description="Toprim" evidence="8">
    <location>
        <begin position="77"/>
        <end position="175"/>
    </location>
</feature>
<dbReference type="HAMAP" id="MF_00017">
    <property type="entry name" value="RecR"/>
    <property type="match status" value="1"/>
</dbReference>
<dbReference type="InterPro" id="IPR006171">
    <property type="entry name" value="TOPRIM_dom"/>
</dbReference>
<dbReference type="InterPro" id="IPR015967">
    <property type="entry name" value="Rcmb_RecR_Znf"/>
</dbReference>
<evidence type="ECO:0000313" key="9">
    <source>
        <dbReference type="EMBL" id="MFC3852854.1"/>
    </source>
</evidence>
<evidence type="ECO:0000259" key="8">
    <source>
        <dbReference type="PROSITE" id="PS50880"/>
    </source>
</evidence>
<reference evidence="10" key="1">
    <citation type="journal article" date="2019" name="Int. J. Syst. Evol. Microbiol.">
        <title>The Global Catalogue of Microorganisms (GCM) 10K type strain sequencing project: providing services to taxonomists for standard genome sequencing and annotation.</title>
        <authorList>
            <consortium name="The Broad Institute Genomics Platform"/>
            <consortium name="The Broad Institute Genome Sequencing Center for Infectious Disease"/>
            <person name="Wu L."/>
            <person name="Ma J."/>
        </authorList>
    </citation>
    <scope>NUCLEOTIDE SEQUENCE [LARGE SCALE GENOMIC DNA]</scope>
    <source>
        <strain evidence="10">IBRC 10765</strain>
    </source>
</reference>
<dbReference type="InterPro" id="IPR000093">
    <property type="entry name" value="DNA_Rcmb_RecR"/>
</dbReference>
<evidence type="ECO:0000256" key="6">
    <source>
        <dbReference type="ARBA" id="ARBA00023204"/>
    </source>
</evidence>
<dbReference type="SUPFAM" id="SSF111304">
    <property type="entry name" value="Recombination protein RecR"/>
    <property type="match status" value="1"/>
</dbReference>
<dbReference type="Gene3D" id="1.10.8.420">
    <property type="entry name" value="RecR Domain 1"/>
    <property type="match status" value="1"/>
</dbReference>
<gene>
    <name evidence="7 9" type="primary">recR</name>
    <name evidence="9" type="ORF">ACFOOG_08420</name>
</gene>
<evidence type="ECO:0000313" key="10">
    <source>
        <dbReference type="Proteomes" id="UP001595617"/>
    </source>
</evidence>
<keyword evidence="10" id="KW-1185">Reference proteome</keyword>
<keyword evidence="1 7" id="KW-0479">Metal-binding</keyword>
<evidence type="ECO:0000256" key="1">
    <source>
        <dbReference type="ARBA" id="ARBA00022723"/>
    </source>
</evidence>